<sequence>MSHLSPSAPPVLERYYEILTGGADAYGRGEELRSLLSERLEFSGALAGRHTDATDGFLHGVAGFIGAVQSIDVVDEVHDGDSSAVLYDAVLPGGTVRFAEFFTFDDGRIDRLFLHYDGPDYLAKGGR</sequence>
<dbReference type="Gene3D" id="3.10.450.50">
    <property type="match status" value="1"/>
</dbReference>
<dbReference type="InterPro" id="IPR032710">
    <property type="entry name" value="NTF2-like_dom_sf"/>
</dbReference>
<dbReference type="SUPFAM" id="SSF54427">
    <property type="entry name" value="NTF2-like"/>
    <property type="match status" value="1"/>
</dbReference>
<evidence type="ECO:0000313" key="2">
    <source>
        <dbReference type="Proteomes" id="UP001595955"/>
    </source>
</evidence>
<evidence type="ECO:0000313" key="1">
    <source>
        <dbReference type="EMBL" id="MFC4556266.1"/>
    </source>
</evidence>
<proteinExistence type="predicted"/>
<evidence type="ECO:0008006" key="3">
    <source>
        <dbReference type="Google" id="ProtNLM"/>
    </source>
</evidence>
<keyword evidence="2" id="KW-1185">Reference proteome</keyword>
<reference evidence="2" key="1">
    <citation type="journal article" date="2019" name="Int. J. Syst. Evol. Microbiol.">
        <title>The Global Catalogue of Microorganisms (GCM) 10K type strain sequencing project: providing services to taxonomists for standard genome sequencing and annotation.</title>
        <authorList>
            <consortium name="The Broad Institute Genomics Platform"/>
            <consortium name="The Broad Institute Genome Sequencing Center for Infectious Disease"/>
            <person name="Wu L."/>
            <person name="Ma J."/>
        </authorList>
    </citation>
    <scope>NUCLEOTIDE SEQUENCE [LARGE SCALE GENOMIC DNA]</scope>
    <source>
        <strain evidence="2">JCM 3369</strain>
    </source>
</reference>
<organism evidence="1 2">
    <name type="scientific">Georgenia faecalis</name>
    <dbReference type="NCBI Taxonomy" id="2483799"/>
    <lineage>
        <taxon>Bacteria</taxon>
        <taxon>Bacillati</taxon>
        <taxon>Actinomycetota</taxon>
        <taxon>Actinomycetes</taxon>
        <taxon>Micrococcales</taxon>
        <taxon>Bogoriellaceae</taxon>
        <taxon>Georgenia</taxon>
    </lineage>
</organism>
<dbReference type="Proteomes" id="UP001595955">
    <property type="component" value="Unassembled WGS sequence"/>
</dbReference>
<protein>
    <recommendedName>
        <fullName evidence="3">Nuclear transport factor 2 family protein</fullName>
    </recommendedName>
</protein>
<comment type="caution">
    <text evidence="1">The sequence shown here is derived from an EMBL/GenBank/DDBJ whole genome shotgun (WGS) entry which is preliminary data.</text>
</comment>
<name>A0ABV9DD34_9MICO</name>
<accession>A0ABV9DD34</accession>
<dbReference type="EMBL" id="JBHSGF010000010">
    <property type="protein sequence ID" value="MFC4556266.1"/>
    <property type="molecule type" value="Genomic_DNA"/>
</dbReference>
<dbReference type="RefSeq" id="WP_122825077.1">
    <property type="nucleotide sequence ID" value="NZ_CP033325.1"/>
</dbReference>
<gene>
    <name evidence="1" type="ORF">ACFO3F_13505</name>
</gene>